<feature type="compositionally biased region" description="Acidic residues" evidence="1">
    <location>
        <begin position="64"/>
        <end position="75"/>
    </location>
</feature>
<evidence type="ECO:0000313" key="3">
    <source>
        <dbReference type="Proteomes" id="UP000001192"/>
    </source>
</evidence>
<name>B2JHQ7_PARP8</name>
<evidence type="ECO:0000256" key="1">
    <source>
        <dbReference type="SAM" id="MobiDB-lite"/>
    </source>
</evidence>
<evidence type="ECO:0000313" key="2">
    <source>
        <dbReference type="EMBL" id="ACC70399.1"/>
    </source>
</evidence>
<feature type="region of interest" description="Disordered" evidence="1">
    <location>
        <begin position="41"/>
        <end position="117"/>
    </location>
</feature>
<reference evidence="3" key="1">
    <citation type="journal article" date="2014" name="Stand. Genomic Sci.">
        <title>Complete genome sequence of Burkholderia phymatum STM815(T), a broad host range and efficient nitrogen-fixing symbiont of Mimosa species.</title>
        <authorList>
            <person name="Moulin L."/>
            <person name="Klonowska A."/>
            <person name="Caroline B."/>
            <person name="Booth K."/>
            <person name="Vriezen J.A."/>
            <person name="Melkonian R."/>
            <person name="James E.K."/>
            <person name="Young J.P."/>
            <person name="Bena G."/>
            <person name="Hauser L."/>
            <person name="Land M."/>
            <person name="Kyrpides N."/>
            <person name="Bruce D."/>
            <person name="Chain P."/>
            <person name="Copeland A."/>
            <person name="Pitluck S."/>
            <person name="Woyke T."/>
            <person name="Lizotte-Waniewski M."/>
            <person name="Bristow J."/>
            <person name="Riley M."/>
        </authorList>
    </citation>
    <scope>NUCLEOTIDE SEQUENCE [LARGE SCALE GENOMIC DNA]</scope>
    <source>
        <strain evidence="3">DSM 17167 / CIP 108236 / LMG 21445 / STM815</strain>
    </source>
</reference>
<feature type="compositionally biased region" description="Pro residues" evidence="1">
    <location>
        <begin position="95"/>
        <end position="107"/>
    </location>
</feature>
<proteinExistence type="predicted"/>
<dbReference type="HOGENOM" id="CLU_2080351_0_0_4"/>
<accession>B2JHQ7</accession>
<gene>
    <name evidence="2" type="ordered locus">Bphy_1215</name>
</gene>
<organism evidence="2 3">
    <name type="scientific">Paraburkholderia phymatum (strain DSM 17167 / CIP 108236 / LMG 21445 / STM815)</name>
    <name type="common">Burkholderia phymatum</name>
    <dbReference type="NCBI Taxonomy" id="391038"/>
    <lineage>
        <taxon>Bacteria</taxon>
        <taxon>Pseudomonadati</taxon>
        <taxon>Pseudomonadota</taxon>
        <taxon>Betaproteobacteria</taxon>
        <taxon>Burkholderiales</taxon>
        <taxon>Burkholderiaceae</taxon>
        <taxon>Paraburkholderia</taxon>
    </lineage>
</organism>
<dbReference type="AlphaFoldDB" id="B2JHQ7"/>
<dbReference type="EMBL" id="CP001043">
    <property type="protein sequence ID" value="ACC70399.1"/>
    <property type="molecule type" value="Genomic_DNA"/>
</dbReference>
<dbReference type="STRING" id="391038.Bphy_1215"/>
<protein>
    <submittedName>
        <fullName evidence="2">Uncharacterized protein</fullName>
    </submittedName>
</protein>
<keyword evidence="3" id="KW-1185">Reference proteome</keyword>
<sequence length="117" mass="12565">MGGSSWTVRYRPMHSTDGTCIAASIDVSNRIRETYTMNQTAYPVLPISPFPVGPRLHTPTPPEVDPDPAPPDDDPNPGPDSPPIPEREPDRAPPGQEPPAGDPPGHAPPMRAAYARQ</sequence>
<dbReference type="Proteomes" id="UP000001192">
    <property type="component" value="Chromosome 1"/>
</dbReference>
<dbReference type="KEGG" id="bph:Bphy_1215"/>